<dbReference type="Proteomes" id="UP000748991">
    <property type="component" value="Unassembled WGS sequence"/>
</dbReference>
<evidence type="ECO:0000256" key="2">
    <source>
        <dbReference type="SAM" id="MobiDB-lite"/>
    </source>
</evidence>
<dbReference type="EMBL" id="JAGZZP010000010">
    <property type="protein sequence ID" value="MBS6535409.1"/>
    <property type="molecule type" value="Genomic_DNA"/>
</dbReference>
<dbReference type="InterPro" id="IPR051465">
    <property type="entry name" value="Cell_Envelope_Struct_Comp"/>
</dbReference>
<feature type="domain" description="SLH" evidence="3">
    <location>
        <begin position="840"/>
        <end position="903"/>
    </location>
</feature>
<comment type="caution">
    <text evidence="4">The sequence shown here is derived from an EMBL/GenBank/DDBJ whole genome shotgun (WGS) entry which is preliminary data.</text>
</comment>
<feature type="compositionally biased region" description="Acidic residues" evidence="2">
    <location>
        <begin position="183"/>
        <end position="210"/>
    </location>
</feature>
<organism evidence="4 5">
    <name type="scientific">Peptoniphilus harei</name>
    <dbReference type="NCBI Taxonomy" id="54005"/>
    <lineage>
        <taxon>Bacteria</taxon>
        <taxon>Bacillati</taxon>
        <taxon>Bacillota</taxon>
        <taxon>Tissierellia</taxon>
        <taxon>Tissierellales</taxon>
        <taxon>Peptoniphilaceae</taxon>
        <taxon>Peptoniphilus</taxon>
    </lineage>
</organism>
<dbReference type="Pfam" id="PF00395">
    <property type="entry name" value="SLH"/>
    <property type="match status" value="3"/>
</dbReference>
<sequence length="947" mass="108068">MKNNKKKVATLALTATMLAQTVVPCVTFAQGEVVGDAPAITKEGETNKEVDLDFSKLDKYLGEFGSSEEIDPFTSNYPEYLFKIYVALSMKETGMNLDLDEPKEATQEDVEKLYKDILSARRNEIILPALEKNYPDDDLLLEGRGVEEADLEAYVEKADNFFKGEGVNPRDIVDGKVEKETPEEPTDPAEPENPGDSDDSENPTDPDEEAEDKKNELAEEVMKQLRDEESNKAFLEALSYKQEEFNNLLIQYKEKEEDLNKEEKDLNLVVNDMSLNVGTEEKLIINNPEEANLVYDIYENQDGAIALEGNTVKALKEGTAKVIVKGNKEGFKEKVVVATITVKKTKEEDDRKHFSYTAHNLELTVGEEGQIKVDSPQNATFDFELFNKDNNVISLNGNKVKALKKGTQQVKVIGTLKDEHETTTMETLITVTVKDKEVTEEKDLETIKKDLIKDLKNLENISANRKEIFEKAINDAKDKDKAKEQFDLAKKEDDFKKNEIDKVNDIKNLSDEKKKELIKDIKDAETDKEVEKLVDKAKDLNEEAEDITLNTKVVYDKKDKEKATLEIETIKPTDKKKVTVKVTSENKDVKLDYEKEVDKDGKASIEVKRLKKDYRINVKVIVKEEDKDTLTKNKSVKIQKQDANVLEFEVKNIKLTKKSDDRYELTFTVKDAPKDMKIDVNGNNVKYSIDKDGNAKVVYDLRDLKNDTKVKLKITADGYKEFTYEKEVKDIKEIKTFNQYVVGYPDGTFGPERNITRAEAVAMFTRLVRGKVETTSRTTRYSDANNQWYSDALNYATDKGYISGYTNGKFNPNANMTREEFAQMISKYVAENVKKVEDNTLISFKDVSDKNWSKSAIQDALERGIIKGYEDGTFRGDRDITRAEAVRMLNRTFDRKTTEKSITKDIDAKKLNMFKDVSPKHWAFYEILDASNTHKANVTDDNRVWSK</sequence>
<feature type="coiled-coil region" evidence="1">
    <location>
        <begin position="507"/>
        <end position="550"/>
    </location>
</feature>
<feature type="domain" description="SLH" evidence="3">
    <location>
        <begin position="711"/>
        <end position="775"/>
    </location>
</feature>
<dbReference type="AlphaFoldDB" id="A0A943XU00"/>
<evidence type="ECO:0000313" key="4">
    <source>
        <dbReference type="EMBL" id="MBS6535409.1"/>
    </source>
</evidence>
<keyword evidence="1" id="KW-0175">Coiled coil</keyword>
<dbReference type="RefSeq" id="WP_278638006.1">
    <property type="nucleotide sequence ID" value="NZ_JAGZZP010000010.1"/>
</dbReference>
<accession>A0A943XU00</accession>
<name>A0A943XU00_9FIRM</name>
<feature type="region of interest" description="Disordered" evidence="2">
    <location>
        <begin position="166"/>
        <end position="214"/>
    </location>
</feature>
<evidence type="ECO:0000256" key="1">
    <source>
        <dbReference type="SAM" id="Coils"/>
    </source>
</evidence>
<gene>
    <name evidence="4" type="ORF">KH327_06215</name>
</gene>
<evidence type="ECO:0000259" key="3">
    <source>
        <dbReference type="PROSITE" id="PS51272"/>
    </source>
</evidence>
<proteinExistence type="predicted"/>
<feature type="compositionally biased region" description="Basic and acidic residues" evidence="2">
    <location>
        <begin position="171"/>
        <end position="182"/>
    </location>
</feature>
<dbReference type="PROSITE" id="PS51272">
    <property type="entry name" value="SLH"/>
    <property type="match status" value="3"/>
</dbReference>
<evidence type="ECO:0000313" key="5">
    <source>
        <dbReference type="Proteomes" id="UP000748991"/>
    </source>
</evidence>
<reference evidence="4" key="1">
    <citation type="submission" date="2021-02" db="EMBL/GenBank/DDBJ databases">
        <title>Infant gut strain persistence is associated with maternal origin, phylogeny, and functional potential including surface adhesion and iron acquisition.</title>
        <authorList>
            <person name="Lou Y.C."/>
        </authorList>
    </citation>
    <scope>NUCLEOTIDE SEQUENCE</scope>
    <source>
        <strain evidence="4">L3_060_052G1_dasL3_060_052G1_concoct_1</strain>
    </source>
</reference>
<dbReference type="InterPro" id="IPR001119">
    <property type="entry name" value="SLH_dom"/>
</dbReference>
<protein>
    <submittedName>
        <fullName evidence="4">S-layer homology domain-containing protein</fullName>
    </submittedName>
</protein>
<dbReference type="PANTHER" id="PTHR43308">
    <property type="entry name" value="OUTER MEMBRANE PROTEIN ALPHA-RELATED"/>
    <property type="match status" value="1"/>
</dbReference>
<feature type="domain" description="SLH" evidence="3">
    <location>
        <begin position="776"/>
        <end position="839"/>
    </location>
</feature>